<feature type="compositionally biased region" description="Basic residues" evidence="2">
    <location>
        <begin position="360"/>
        <end position="377"/>
    </location>
</feature>
<organism evidence="4 5">
    <name type="scientific">Mya arenaria</name>
    <name type="common">Soft-shell clam</name>
    <dbReference type="NCBI Taxonomy" id="6604"/>
    <lineage>
        <taxon>Eukaryota</taxon>
        <taxon>Metazoa</taxon>
        <taxon>Spiralia</taxon>
        <taxon>Lophotrochozoa</taxon>
        <taxon>Mollusca</taxon>
        <taxon>Bivalvia</taxon>
        <taxon>Autobranchia</taxon>
        <taxon>Heteroconchia</taxon>
        <taxon>Euheterodonta</taxon>
        <taxon>Imparidentia</taxon>
        <taxon>Neoheterodontei</taxon>
        <taxon>Myida</taxon>
        <taxon>Myoidea</taxon>
        <taxon>Myidae</taxon>
        <taxon>Mya</taxon>
    </lineage>
</organism>
<evidence type="ECO:0000256" key="2">
    <source>
        <dbReference type="SAM" id="MobiDB-lite"/>
    </source>
</evidence>
<evidence type="ECO:0000313" key="4">
    <source>
        <dbReference type="EMBL" id="WAR18936.1"/>
    </source>
</evidence>
<sequence length="524" mass="58761">MSLDVSYELEEDQEVDDITRKGRHVRSFQVELTNCHYDTYQPGQLVEGHVVLDIDTPLYIRGVVLRYCGTTDIYWTERRLGSSTKCVDTVAFDAHEEYFHVREPLLQPGDVVAGETRLPFRFRLAPPLPENFEDNLCRIEYFVEATLKLDNNAVHNRSDRKAILVSDPTDLNKIIIPDVTYPVRAQKTFQPRQCLCCCWRHEPIVAFLRLVRAGYAPGETVHVQADERVYKTKFKTHVQRDDITWVSGGSVKPCASREWPDVPLLIPKYQMFNVTASNIFTIRHRLEMVVLKGRLVVTVEVVLGAVPLSNRDVHAPPLARVRAQGPQGQVDTVAQFHRRTSGQESRGVGRATSTNDSGRQRRKDRNRRAPRVPGKHRVPGEPRVPGKPGVSGEPRVPGKPGVSGEPRVPRDPGEPRHLLTWDSSGSRVTKGSRGTKGTRATRVTSGTKGTWATRRTSGTRDNSVTSPDRHGVPWELTETAGSSCTRATRETKPRVSENQGKRGTRVTLGTSGTRGTRLKELTMH</sequence>
<dbReference type="Pfam" id="PF00339">
    <property type="entry name" value="Arrestin_N"/>
    <property type="match status" value="1"/>
</dbReference>
<feature type="compositionally biased region" description="Basic and acidic residues" evidence="2">
    <location>
        <begin position="407"/>
        <end position="419"/>
    </location>
</feature>
<dbReference type="InterPro" id="IPR050357">
    <property type="entry name" value="Arrestin_domain-protein"/>
</dbReference>
<reference evidence="4" key="1">
    <citation type="submission" date="2022-11" db="EMBL/GenBank/DDBJ databases">
        <title>Centuries of genome instability and evolution in soft-shell clam transmissible cancer (bioRxiv).</title>
        <authorList>
            <person name="Hart S.F.M."/>
            <person name="Yonemitsu M.A."/>
            <person name="Giersch R.M."/>
            <person name="Beal B.F."/>
            <person name="Arriagada G."/>
            <person name="Davis B.W."/>
            <person name="Ostrander E.A."/>
            <person name="Goff S.P."/>
            <person name="Metzger M.J."/>
        </authorList>
    </citation>
    <scope>NUCLEOTIDE SEQUENCE</scope>
    <source>
        <strain evidence="4">MELC-2E11</strain>
        <tissue evidence="4">Siphon/mantle</tissue>
    </source>
</reference>
<feature type="domain" description="Arrestin-like N-terminal" evidence="3">
    <location>
        <begin position="37"/>
        <end position="172"/>
    </location>
</feature>
<dbReference type="EMBL" id="CP111022">
    <property type="protein sequence ID" value="WAR18936.1"/>
    <property type="molecule type" value="Genomic_DNA"/>
</dbReference>
<dbReference type="InterPro" id="IPR014752">
    <property type="entry name" value="Arrestin-like_C"/>
</dbReference>
<evidence type="ECO:0000259" key="3">
    <source>
        <dbReference type="Pfam" id="PF00339"/>
    </source>
</evidence>
<name>A0ABY7FDT8_MYAAR</name>
<feature type="region of interest" description="Disordered" evidence="2">
    <location>
        <begin position="338"/>
        <end position="515"/>
    </location>
</feature>
<protein>
    <submittedName>
        <fullName evidence="4">ARRD2-like protein</fullName>
    </submittedName>
</protein>
<dbReference type="SUPFAM" id="SSF81296">
    <property type="entry name" value="E set domains"/>
    <property type="match status" value="1"/>
</dbReference>
<proteinExistence type="inferred from homology"/>
<keyword evidence="5" id="KW-1185">Reference proteome</keyword>
<dbReference type="InterPro" id="IPR011021">
    <property type="entry name" value="Arrestin-like_N"/>
</dbReference>
<dbReference type="Proteomes" id="UP001164746">
    <property type="component" value="Chromosome 11"/>
</dbReference>
<gene>
    <name evidence="4" type="ORF">MAR_000774</name>
</gene>
<comment type="similarity">
    <text evidence="1">Belongs to the arrestin family.</text>
</comment>
<dbReference type="PANTHER" id="PTHR11188">
    <property type="entry name" value="ARRESTIN DOMAIN CONTAINING PROTEIN"/>
    <property type="match status" value="1"/>
</dbReference>
<dbReference type="InterPro" id="IPR014756">
    <property type="entry name" value="Ig_E-set"/>
</dbReference>
<dbReference type="Gene3D" id="2.60.40.640">
    <property type="match status" value="1"/>
</dbReference>
<feature type="compositionally biased region" description="Polar residues" evidence="2">
    <location>
        <begin position="441"/>
        <end position="466"/>
    </location>
</feature>
<evidence type="ECO:0000256" key="1">
    <source>
        <dbReference type="ARBA" id="ARBA00005298"/>
    </source>
</evidence>
<dbReference type="PANTHER" id="PTHR11188:SF176">
    <property type="entry name" value="ARRESTIN DOMAIN-CONTAINING PROTEIN 1"/>
    <property type="match status" value="1"/>
</dbReference>
<evidence type="ECO:0000313" key="5">
    <source>
        <dbReference type="Proteomes" id="UP001164746"/>
    </source>
</evidence>
<accession>A0ABY7FDT8</accession>
<feature type="compositionally biased region" description="Low complexity" evidence="2">
    <location>
        <begin position="505"/>
        <end position="515"/>
    </location>
</feature>